<feature type="domain" description="CBS" evidence="5">
    <location>
        <begin position="12"/>
        <end position="71"/>
    </location>
</feature>
<dbReference type="AlphaFoldDB" id="A0A918ZBP2"/>
<reference evidence="6" key="2">
    <citation type="submission" date="2020-09" db="EMBL/GenBank/DDBJ databases">
        <authorList>
            <person name="Sun Q."/>
            <person name="Zhou Y."/>
        </authorList>
    </citation>
    <scope>NUCLEOTIDE SEQUENCE</scope>
    <source>
        <strain evidence="6">CGMCC 4.7403</strain>
    </source>
</reference>
<evidence type="ECO:0008006" key="8">
    <source>
        <dbReference type="Google" id="ProtNLM"/>
    </source>
</evidence>
<dbReference type="InterPro" id="IPR046342">
    <property type="entry name" value="CBS_dom_sf"/>
</dbReference>
<evidence type="ECO:0000259" key="4">
    <source>
        <dbReference type="PROSITE" id="PS50914"/>
    </source>
</evidence>
<dbReference type="SUPFAM" id="SSF54631">
    <property type="entry name" value="CBS-domain pair"/>
    <property type="match status" value="1"/>
</dbReference>
<dbReference type="InterPro" id="IPR051257">
    <property type="entry name" value="Diverse_CBS-Domain"/>
</dbReference>
<dbReference type="InterPro" id="IPR007055">
    <property type="entry name" value="BON_dom"/>
</dbReference>
<dbReference type="PROSITE" id="PS51371">
    <property type="entry name" value="CBS"/>
    <property type="match status" value="2"/>
</dbReference>
<dbReference type="Pfam" id="PF00571">
    <property type="entry name" value="CBS"/>
    <property type="match status" value="2"/>
</dbReference>
<evidence type="ECO:0000259" key="5">
    <source>
        <dbReference type="PROSITE" id="PS51371"/>
    </source>
</evidence>
<dbReference type="SMART" id="SM00116">
    <property type="entry name" value="CBS"/>
    <property type="match status" value="2"/>
</dbReference>
<organism evidence="6 7">
    <name type="scientific">Streptomyces capitiformicae</name>
    <dbReference type="NCBI Taxonomy" id="2014920"/>
    <lineage>
        <taxon>Bacteria</taxon>
        <taxon>Bacillati</taxon>
        <taxon>Actinomycetota</taxon>
        <taxon>Actinomycetes</taxon>
        <taxon>Kitasatosporales</taxon>
        <taxon>Streptomycetaceae</taxon>
        <taxon>Streptomyces</taxon>
    </lineage>
</organism>
<accession>A0A918ZBP2</accession>
<evidence type="ECO:0000256" key="2">
    <source>
        <dbReference type="PROSITE-ProRule" id="PRU00703"/>
    </source>
</evidence>
<dbReference type="PIRSF" id="PIRSF036990">
    <property type="entry name" value="UCP036990_CBS_BON"/>
    <property type="match status" value="1"/>
</dbReference>
<dbReference type="Gene3D" id="3.10.580.10">
    <property type="entry name" value="CBS-domain"/>
    <property type="match status" value="1"/>
</dbReference>
<proteinExistence type="predicted"/>
<dbReference type="CDD" id="cd04586">
    <property type="entry name" value="CBS_pair_BON_assoc"/>
    <property type="match status" value="1"/>
</dbReference>
<evidence type="ECO:0000256" key="3">
    <source>
        <dbReference type="SAM" id="MobiDB-lite"/>
    </source>
</evidence>
<sequence>MDGALHIVSDVMTQTVVAVGRDANFKEIVRLMQEWKVSALPVLEGEGRVVGVVSEADLLPKEEFRDSDPDLPQSRLLPHSRLRSSEGTPMTGETPSTQLRRLSDLAKAGSVTAGELMTSPALTVRANETLAQAARTLARAKVKRLPVVDELGMLQGIVSRADLLKVFLRDDEDIAEQVRREVVSYLFPAPPSAVRVEVRDGIVTLSGRIRDTSLVPVAARLVRAVEGVVDVTFDLSDPGLSVAPSMPSPGREESASPA</sequence>
<gene>
    <name evidence="6" type="ORF">GCM10017771_65220</name>
</gene>
<dbReference type="PROSITE" id="PS50914">
    <property type="entry name" value="BON"/>
    <property type="match status" value="1"/>
</dbReference>
<evidence type="ECO:0000313" key="7">
    <source>
        <dbReference type="Proteomes" id="UP000603227"/>
    </source>
</evidence>
<evidence type="ECO:0000256" key="1">
    <source>
        <dbReference type="ARBA" id="ARBA00023122"/>
    </source>
</evidence>
<feature type="compositionally biased region" description="Polar residues" evidence="3">
    <location>
        <begin position="86"/>
        <end position="96"/>
    </location>
</feature>
<feature type="domain" description="CBS" evidence="5">
    <location>
        <begin position="117"/>
        <end position="174"/>
    </location>
</feature>
<keyword evidence="7" id="KW-1185">Reference proteome</keyword>
<dbReference type="InterPro" id="IPR017080">
    <property type="entry name" value="UCP036990_CBS_BON"/>
</dbReference>
<dbReference type="InterPro" id="IPR000644">
    <property type="entry name" value="CBS_dom"/>
</dbReference>
<dbReference type="Proteomes" id="UP000603227">
    <property type="component" value="Unassembled WGS sequence"/>
</dbReference>
<dbReference type="PANTHER" id="PTHR43080">
    <property type="entry name" value="CBS DOMAIN-CONTAINING PROTEIN CBSX3, MITOCHONDRIAL"/>
    <property type="match status" value="1"/>
</dbReference>
<dbReference type="Pfam" id="PF04972">
    <property type="entry name" value="BON"/>
    <property type="match status" value="1"/>
</dbReference>
<dbReference type="EMBL" id="BNAT01000028">
    <property type="protein sequence ID" value="GHE44922.1"/>
    <property type="molecule type" value="Genomic_DNA"/>
</dbReference>
<feature type="region of interest" description="Disordered" evidence="3">
    <location>
        <begin position="61"/>
        <end position="96"/>
    </location>
</feature>
<dbReference type="Gene3D" id="3.30.1340.30">
    <property type="match status" value="1"/>
</dbReference>
<dbReference type="RefSeq" id="WP_189786074.1">
    <property type="nucleotide sequence ID" value="NZ_BNAT01000028.1"/>
</dbReference>
<keyword evidence="1 2" id="KW-0129">CBS domain</keyword>
<name>A0A918ZBP2_9ACTN</name>
<dbReference type="PANTHER" id="PTHR43080:SF29">
    <property type="entry name" value="OS02G0818000 PROTEIN"/>
    <property type="match status" value="1"/>
</dbReference>
<reference evidence="6" key="1">
    <citation type="journal article" date="2014" name="Int. J. Syst. Evol. Microbiol.">
        <title>Complete genome sequence of Corynebacterium casei LMG S-19264T (=DSM 44701T), isolated from a smear-ripened cheese.</title>
        <authorList>
            <consortium name="US DOE Joint Genome Institute (JGI-PGF)"/>
            <person name="Walter F."/>
            <person name="Albersmeier A."/>
            <person name="Kalinowski J."/>
            <person name="Ruckert C."/>
        </authorList>
    </citation>
    <scope>NUCLEOTIDE SEQUENCE</scope>
    <source>
        <strain evidence="6">CGMCC 4.7403</strain>
    </source>
</reference>
<comment type="caution">
    <text evidence="6">The sequence shown here is derived from an EMBL/GenBank/DDBJ whole genome shotgun (WGS) entry which is preliminary data.</text>
</comment>
<feature type="domain" description="BON" evidence="4">
    <location>
        <begin position="170"/>
        <end position="244"/>
    </location>
</feature>
<protein>
    <recommendedName>
        <fullName evidence="8">CBS domain-containing protein</fullName>
    </recommendedName>
</protein>
<evidence type="ECO:0000313" key="6">
    <source>
        <dbReference type="EMBL" id="GHE44922.1"/>
    </source>
</evidence>